<feature type="region of interest" description="Disordered" evidence="1">
    <location>
        <begin position="44"/>
        <end position="63"/>
    </location>
</feature>
<name>A0A9W6HAV9_9MICO</name>
<sequence length="63" mass="6572">MLIWLTDTSDTVTVALALWALGAGLSIALLAALAHSINWQLANPNTVAPDRNTARTESPASAD</sequence>
<keyword evidence="2" id="KW-0812">Transmembrane</keyword>
<evidence type="ECO:0000313" key="4">
    <source>
        <dbReference type="Proteomes" id="UP001142372"/>
    </source>
</evidence>
<evidence type="ECO:0000313" key="3">
    <source>
        <dbReference type="EMBL" id="GLJ77134.1"/>
    </source>
</evidence>
<accession>A0A9W6HAV9</accession>
<dbReference type="RefSeq" id="WP_271177783.1">
    <property type="nucleotide sequence ID" value="NZ_BAAAJO010000004.1"/>
</dbReference>
<feature type="transmembrane region" description="Helical" evidence="2">
    <location>
        <begin position="12"/>
        <end position="34"/>
    </location>
</feature>
<dbReference type="EMBL" id="BSEN01000013">
    <property type="protein sequence ID" value="GLJ77134.1"/>
    <property type="molecule type" value="Genomic_DNA"/>
</dbReference>
<gene>
    <name evidence="3" type="ORF">GCM10017584_27080</name>
</gene>
<reference evidence="3" key="1">
    <citation type="journal article" date="2014" name="Int. J. Syst. Evol. Microbiol.">
        <title>Complete genome sequence of Corynebacterium casei LMG S-19264T (=DSM 44701T), isolated from a smear-ripened cheese.</title>
        <authorList>
            <consortium name="US DOE Joint Genome Institute (JGI-PGF)"/>
            <person name="Walter F."/>
            <person name="Albersmeier A."/>
            <person name="Kalinowski J."/>
            <person name="Ruckert C."/>
        </authorList>
    </citation>
    <scope>NUCLEOTIDE SEQUENCE</scope>
    <source>
        <strain evidence="3">VKM Ac-1401</strain>
    </source>
</reference>
<reference evidence="3" key="2">
    <citation type="submission" date="2023-01" db="EMBL/GenBank/DDBJ databases">
        <authorList>
            <person name="Sun Q."/>
            <person name="Evtushenko L."/>
        </authorList>
    </citation>
    <scope>NUCLEOTIDE SEQUENCE</scope>
    <source>
        <strain evidence="3">VKM Ac-1401</strain>
    </source>
</reference>
<dbReference type="Proteomes" id="UP001142372">
    <property type="component" value="Unassembled WGS sequence"/>
</dbReference>
<evidence type="ECO:0000256" key="1">
    <source>
        <dbReference type="SAM" id="MobiDB-lite"/>
    </source>
</evidence>
<keyword evidence="2" id="KW-0472">Membrane</keyword>
<comment type="caution">
    <text evidence="3">The sequence shown here is derived from an EMBL/GenBank/DDBJ whole genome shotgun (WGS) entry which is preliminary data.</text>
</comment>
<dbReference type="AlphaFoldDB" id="A0A9W6HAV9"/>
<protein>
    <submittedName>
        <fullName evidence="3">Uncharacterized protein</fullName>
    </submittedName>
</protein>
<keyword evidence="2" id="KW-1133">Transmembrane helix</keyword>
<evidence type="ECO:0000256" key="2">
    <source>
        <dbReference type="SAM" id="Phobius"/>
    </source>
</evidence>
<organism evidence="3 4">
    <name type="scientific">Leifsonia poae</name>
    <dbReference type="NCBI Taxonomy" id="110933"/>
    <lineage>
        <taxon>Bacteria</taxon>
        <taxon>Bacillati</taxon>
        <taxon>Actinomycetota</taxon>
        <taxon>Actinomycetes</taxon>
        <taxon>Micrococcales</taxon>
        <taxon>Microbacteriaceae</taxon>
        <taxon>Leifsonia</taxon>
    </lineage>
</organism>
<keyword evidence="4" id="KW-1185">Reference proteome</keyword>
<proteinExistence type="predicted"/>